<keyword evidence="2" id="KW-1185">Reference proteome</keyword>
<comment type="caution">
    <text evidence="1">The sequence shown here is derived from an EMBL/GenBank/DDBJ whole genome shotgun (WGS) entry which is preliminary data.</text>
</comment>
<dbReference type="Proteomes" id="UP000471521">
    <property type="component" value="Unassembled WGS sequence"/>
</dbReference>
<dbReference type="AlphaFoldDB" id="A0A6B0SLA2"/>
<organism evidence="1 2">
    <name type="scientific">Halobacterium bonnevillei</name>
    <dbReference type="NCBI Taxonomy" id="2692200"/>
    <lineage>
        <taxon>Archaea</taxon>
        <taxon>Methanobacteriati</taxon>
        <taxon>Methanobacteriota</taxon>
        <taxon>Stenosarchaea group</taxon>
        <taxon>Halobacteria</taxon>
        <taxon>Halobacteriales</taxon>
        <taxon>Halobacteriaceae</taxon>
        <taxon>Halobacterium</taxon>
    </lineage>
</organism>
<evidence type="ECO:0000313" key="2">
    <source>
        <dbReference type="Proteomes" id="UP000471521"/>
    </source>
</evidence>
<dbReference type="Pfam" id="PF23928">
    <property type="entry name" value="DUF7266"/>
    <property type="match status" value="1"/>
</dbReference>
<proteinExistence type="predicted"/>
<dbReference type="OrthoDB" id="306663at2157"/>
<reference evidence="1 2" key="1">
    <citation type="submission" date="2019-12" db="EMBL/GenBank/DDBJ databases">
        <title>Isolation and characterization of three novel carbon monoxide-oxidizing members of Halobacteria from salione crusts and soils.</title>
        <authorList>
            <person name="Myers M.R."/>
            <person name="King G.M."/>
        </authorList>
    </citation>
    <scope>NUCLEOTIDE SEQUENCE [LARGE SCALE GENOMIC DNA]</scope>
    <source>
        <strain evidence="1 2">PCN9</strain>
    </source>
</reference>
<accession>A0A6B0SLA2</accession>
<dbReference type="InterPro" id="IPR055690">
    <property type="entry name" value="DUF7266"/>
</dbReference>
<evidence type="ECO:0000313" key="1">
    <source>
        <dbReference type="EMBL" id="MXR22518.1"/>
    </source>
</evidence>
<sequence>MNATPPPHTDSDRGVVPAVGKALEAGIVVLFIAVLTTTLYGGVVPDARSAAGDEVGERTLQHAAASVEAAIPAAAQASAVGVNRTVAERRVSLPATIRGERYRVTANGTSLVLVHDRERVGGRTPLVLPDTVRSVRGNWTGGDGLVRVTTHPDGGLVVELAEGSA</sequence>
<name>A0A6B0SLA2_9EURY</name>
<dbReference type="EMBL" id="WUUU01000311">
    <property type="protein sequence ID" value="MXR22518.1"/>
    <property type="molecule type" value="Genomic_DNA"/>
</dbReference>
<dbReference type="RefSeq" id="WP_201293100.1">
    <property type="nucleotide sequence ID" value="NZ_WUUU01000311.1"/>
</dbReference>
<gene>
    <name evidence="1" type="ORF">GRX66_18745</name>
</gene>
<protein>
    <submittedName>
        <fullName evidence="1">Uncharacterized protein</fullName>
    </submittedName>
</protein>